<evidence type="ECO:0000256" key="5">
    <source>
        <dbReference type="ARBA" id="ARBA00023136"/>
    </source>
</evidence>
<evidence type="ECO:0000256" key="1">
    <source>
        <dbReference type="ARBA" id="ARBA00004236"/>
    </source>
</evidence>
<proteinExistence type="predicted"/>
<evidence type="ECO:0000256" key="6">
    <source>
        <dbReference type="SAM" id="Phobius"/>
    </source>
</evidence>
<evidence type="ECO:0000256" key="3">
    <source>
        <dbReference type="ARBA" id="ARBA00022692"/>
    </source>
</evidence>
<protein>
    <recommendedName>
        <fullName evidence="7">PDGLE domain-containing protein</fullName>
    </recommendedName>
</protein>
<evidence type="ECO:0000256" key="2">
    <source>
        <dbReference type="ARBA" id="ARBA00022475"/>
    </source>
</evidence>
<feature type="non-terminal residue" evidence="8">
    <location>
        <position position="1"/>
    </location>
</feature>
<keyword evidence="5 6" id="KW-0472">Membrane</keyword>
<dbReference type="InterPro" id="IPR025937">
    <property type="entry name" value="PDGLE_dom"/>
</dbReference>
<gene>
    <name evidence="8" type="ORF">S03H2_46463</name>
</gene>
<keyword evidence="3 6" id="KW-0812">Transmembrane</keyword>
<comment type="caution">
    <text evidence="8">The sequence shown here is derived from an EMBL/GenBank/DDBJ whole genome shotgun (WGS) entry which is preliminary data.</text>
</comment>
<keyword evidence="4 6" id="KW-1133">Transmembrane helix</keyword>
<reference evidence="8" key="1">
    <citation type="journal article" date="2014" name="Front. Microbiol.">
        <title>High frequency of phylogenetically diverse reductive dehalogenase-homologous genes in deep subseafloor sedimentary metagenomes.</title>
        <authorList>
            <person name="Kawai M."/>
            <person name="Futagami T."/>
            <person name="Toyoda A."/>
            <person name="Takaki Y."/>
            <person name="Nishi S."/>
            <person name="Hori S."/>
            <person name="Arai W."/>
            <person name="Tsubouchi T."/>
            <person name="Morono Y."/>
            <person name="Uchiyama I."/>
            <person name="Ito T."/>
            <person name="Fujiyama A."/>
            <person name="Inagaki F."/>
            <person name="Takami H."/>
        </authorList>
    </citation>
    <scope>NUCLEOTIDE SEQUENCE</scope>
    <source>
        <strain evidence="8">Expedition CK06-06</strain>
    </source>
</reference>
<evidence type="ECO:0000259" key="7">
    <source>
        <dbReference type="Pfam" id="PF13190"/>
    </source>
</evidence>
<name>X1H1H6_9ZZZZ</name>
<evidence type="ECO:0000256" key="4">
    <source>
        <dbReference type="ARBA" id="ARBA00022989"/>
    </source>
</evidence>
<dbReference type="Pfam" id="PF13190">
    <property type="entry name" value="PDGLE"/>
    <property type="match status" value="1"/>
</dbReference>
<dbReference type="GO" id="GO:0005886">
    <property type="term" value="C:plasma membrane"/>
    <property type="evidence" value="ECO:0007669"/>
    <property type="project" value="UniProtKB-SubCell"/>
</dbReference>
<feature type="domain" description="PDGLE" evidence="7">
    <location>
        <begin position="10"/>
        <end position="70"/>
    </location>
</feature>
<feature type="transmembrane region" description="Helical" evidence="6">
    <location>
        <begin position="48"/>
        <end position="68"/>
    </location>
</feature>
<organism evidence="8">
    <name type="scientific">marine sediment metagenome</name>
    <dbReference type="NCBI Taxonomy" id="412755"/>
    <lineage>
        <taxon>unclassified sequences</taxon>
        <taxon>metagenomes</taxon>
        <taxon>ecological metagenomes</taxon>
    </lineage>
</organism>
<accession>X1H1H6</accession>
<comment type="subcellular location">
    <subcellularLocation>
        <location evidence="1">Cell membrane</location>
    </subcellularLocation>
</comment>
<dbReference type="EMBL" id="BARU01029174">
    <property type="protein sequence ID" value="GAH63986.1"/>
    <property type="molecule type" value="Genomic_DNA"/>
</dbReference>
<keyword evidence="2" id="KW-1003">Cell membrane</keyword>
<sequence length="76" mass="8073">VSNDSTAIAAVDDFQTRYAPLPDYSRRSSAIGETGEAQADISAGWTSFAGVVGSVVTMGAIWLTAWILRKKQLPKA</sequence>
<evidence type="ECO:0000313" key="8">
    <source>
        <dbReference type="EMBL" id="GAH63986.1"/>
    </source>
</evidence>
<dbReference type="AlphaFoldDB" id="X1H1H6"/>